<dbReference type="PANTHER" id="PTHR46401">
    <property type="entry name" value="GLYCOSYLTRANSFERASE WBBK-RELATED"/>
    <property type="match status" value="1"/>
</dbReference>
<protein>
    <submittedName>
        <fullName evidence="3">DUF1972 domain-containing protein</fullName>
    </submittedName>
</protein>
<dbReference type="Pfam" id="PF09314">
    <property type="entry name" value="DUF1972"/>
    <property type="match status" value="1"/>
</dbReference>
<sequence length="375" mass="43439">MRIAILGTRGIPSQYGGFEKCAEHIALSLVKRGHEVIVYNSHNHFNQRTEWNGVKIVHIHDPEFKLSTFGRFVYDYRCIKDLKKQNCDIALQLGYRSSPIWGFTIPKNLNLVTNMGGLEWKRPKYGRILRQLIVLAEKWAVDNCHHLISDSLGIQQYLEEKFNKTSEYIPYGANIFNDPDERVLKDFHVSKYKYDLFIGNLEPENNLEMILAGVVKAKTNRDFLIVGNHLISNGKYLKNKFKKHLNIKFLGGIYDGKGLNNLRYYSNLYFHGHSLGGTNPLLLEAMACGSLISANYNKFNKYIAGDDAMYFHTADDVAAQMMGPGKESQVYNYYLDNNNFKIRNDYSWAKIGERYERYFYEIIKKEFVAHHSIVL</sequence>
<keyword evidence="4" id="KW-1185">Reference proteome</keyword>
<dbReference type="RefSeq" id="WP_187072501.1">
    <property type="nucleotide sequence ID" value="NZ_JACRYL010000016.1"/>
</dbReference>
<dbReference type="PANTHER" id="PTHR46401:SF2">
    <property type="entry name" value="GLYCOSYLTRANSFERASE WBBK-RELATED"/>
    <property type="match status" value="1"/>
</dbReference>
<dbReference type="InterPro" id="IPR015393">
    <property type="entry name" value="DUF1972"/>
</dbReference>
<evidence type="ECO:0000256" key="1">
    <source>
        <dbReference type="ARBA" id="ARBA00022679"/>
    </source>
</evidence>
<name>A0ABR7KWJ9_9SPHI</name>
<dbReference type="Gene3D" id="3.40.50.2000">
    <property type="entry name" value="Glycogen Phosphorylase B"/>
    <property type="match status" value="2"/>
</dbReference>
<evidence type="ECO:0000313" key="3">
    <source>
        <dbReference type="EMBL" id="MBC6112073.1"/>
    </source>
</evidence>
<keyword evidence="1" id="KW-0808">Transferase</keyword>
<feature type="domain" description="DUF1972" evidence="2">
    <location>
        <begin position="3"/>
        <end position="173"/>
    </location>
</feature>
<evidence type="ECO:0000313" key="4">
    <source>
        <dbReference type="Proteomes" id="UP000652755"/>
    </source>
</evidence>
<evidence type="ECO:0000259" key="2">
    <source>
        <dbReference type="Pfam" id="PF09314"/>
    </source>
</evidence>
<dbReference type="Proteomes" id="UP000652755">
    <property type="component" value="Unassembled WGS sequence"/>
</dbReference>
<comment type="caution">
    <text evidence="3">The sequence shown here is derived from an EMBL/GenBank/DDBJ whole genome shotgun (WGS) entry which is preliminary data.</text>
</comment>
<dbReference type="SUPFAM" id="SSF53756">
    <property type="entry name" value="UDP-Glycosyltransferase/glycogen phosphorylase"/>
    <property type="match status" value="1"/>
</dbReference>
<gene>
    <name evidence="3" type="ORF">H7U22_16745</name>
</gene>
<reference evidence="3 4" key="1">
    <citation type="submission" date="2020-08" db="EMBL/GenBank/DDBJ databases">
        <authorList>
            <person name="Sun Q."/>
            <person name="Inoue M."/>
        </authorList>
    </citation>
    <scope>NUCLEOTIDE SEQUENCE [LARGE SCALE GENOMIC DNA]</scope>
    <source>
        <strain evidence="3 4">CCM 8938</strain>
    </source>
</reference>
<organism evidence="3 4">
    <name type="scientific">Pedobacter fastidiosus</name>
    <dbReference type="NCBI Taxonomy" id="2765361"/>
    <lineage>
        <taxon>Bacteria</taxon>
        <taxon>Pseudomonadati</taxon>
        <taxon>Bacteroidota</taxon>
        <taxon>Sphingobacteriia</taxon>
        <taxon>Sphingobacteriales</taxon>
        <taxon>Sphingobacteriaceae</taxon>
        <taxon>Pedobacter</taxon>
    </lineage>
</organism>
<accession>A0ABR7KWJ9</accession>
<proteinExistence type="predicted"/>
<dbReference type="EMBL" id="JACRYL010000016">
    <property type="protein sequence ID" value="MBC6112073.1"/>
    <property type="molecule type" value="Genomic_DNA"/>
</dbReference>